<sequence>MSYMLVNGYLFSCGDISVVRSSINTSMHCVPDMNSRAINLLNNSGIRTREVIFKQVPTKLDDQSILLSVDVELSTASSSI</sequence>
<dbReference type="AlphaFoldDB" id="A0A6C0BKQ7"/>
<evidence type="ECO:0000313" key="1">
    <source>
        <dbReference type="EMBL" id="QHS92766.1"/>
    </source>
</evidence>
<organism evidence="1">
    <name type="scientific">viral metagenome</name>
    <dbReference type="NCBI Taxonomy" id="1070528"/>
    <lineage>
        <taxon>unclassified sequences</taxon>
        <taxon>metagenomes</taxon>
        <taxon>organismal metagenomes</taxon>
    </lineage>
</organism>
<proteinExistence type="predicted"/>
<name>A0A6C0BKQ7_9ZZZZ</name>
<accession>A0A6C0BKQ7</accession>
<dbReference type="EMBL" id="MN739192">
    <property type="protein sequence ID" value="QHS92766.1"/>
    <property type="molecule type" value="Genomic_DNA"/>
</dbReference>
<reference evidence="1" key="1">
    <citation type="journal article" date="2020" name="Nature">
        <title>Giant virus diversity and host interactions through global metagenomics.</title>
        <authorList>
            <person name="Schulz F."/>
            <person name="Roux S."/>
            <person name="Paez-Espino D."/>
            <person name="Jungbluth S."/>
            <person name="Walsh D.A."/>
            <person name="Denef V.J."/>
            <person name="McMahon K.D."/>
            <person name="Konstantinidis K.T."/>
            <person name="Eloe-Fadrosh E.A."/>
            <person name="Kyrpides N.C."/>
            <person name="Woyke T."/>
        </authorList>
    </citation>
    <scope>NUCLEOTIDE SEQUENCE</scope>
    <source>
        <strain evidence="1">GVMAG-M-3300017651-5</strain>
    </source>
</reference>
<protein>
    <submittedName>
        <fullName evidence="1">Uncharacterized protein</fullName>
    </submittedName>
</protein>